<comment type="caution">
    <text evidence="2">The sequence shown here is derived from an EMBL/GenBank/DDBJ whole genome shotgun (WGS) entry which is preliminary data.</text>
</comment>
<dbReference type="InterPro" id="IPR036754">
    <property type="entry name" value="YbaK/aa-tRNA-synt-asso_dom_sf"/>
</dbReference>
<dbReference type="InterPro" id="IPR007214">
    <property type="entry name" value="YbaK/aa-tRNA-synth-assoc-dom"/>
</dbReference>
<reference evidence="2 3" key="1">
    <citation type="submission" date="2019-06" db="EMBL/GenBank/DDBJ databases">
        <title>Sequencing the genomes of 1000 actinobacteria strains.</title>
        <authorList>
            <person name="Klenk H.-P."/>
        </authorList>
    </citation>
    <scope>NUCLEOTIDE SEQUENCE [LARGE SCALE GENOMIC DNA]</scope>
    <source>
        <strain evidence="2 3">DSM 12362</strain>
    </source>
</reference>
<evidence type="ECO:0000313" key="3">
    <source>
        <dbReference type="Proteomes" id="UP000315133"/>
    </source>
</evidence>
<dbReference type="CDD" id="cd04333">
    <property type="entry name" value="ProX_deacylase"/>
    <property type="match status" value="1"/>
</dbReference>
<protein>
    <submittedName>
        <fullName evidence="2">Prolyl-tRNA editing enzyme YbaK/EbsC (Cys-tRNA(Pro) deacylase)</fullName>
    </submittedName>
</protein>
<dbReference type="EMBL" id="VFPU01000003">
    <property type="protein sequence ID" value="TQM90663.1"/>
    <property type="molecule type" value="Genomic_DNA"/>
</dbReference>
<dbReference type="AlphaFoldDB" id="A0A543K6F4"/>
<dbReference type="PANTHER" id="PTHR30411">
    <property type="entry name" value="CYTOPLASMIC PROTEIN"/>
    <property type="match status" value="1"/>
</dbReference>
<evidence type="ECO:0000313" key="2">
    <source>
        <dbReference type="EMBL" id="TQM90663.1"/>
    </source>
</evidence>
<gene>
    <name evidence="2" type="ORF">FB476_3044</name>
</gene>
<feature type="domain" description="YbaK/aminoacyl-tRNA synthetase-associated" evidence="1">
    <location>
        <begin position="26"/>
        <end position="143"/>
    </location>
</feature>
<evidence type="ECO:0000259" key="1">
    <source>
        <dbReference type="Pfam" id="PF04073"/>
    </source>
</evidence>
<dbReference type="PANTHER" id="PTHR30411:SF1">
    <property type="entry name" value="CYTOPLASMIC PROTEIN"/>
    <property type="match status" value="1"/>
</dbReference>
<accession>A0A543K6F4</accession>
<name>A0A543K6F4_9MICO</name>
<dbReference type="RefSeq" id="WP_141820943.1">
    <property type="nucleotide sequence ID" value="NZ_BAAAIL010000005.1"/>
</dbReference>
<keyword evidence="3" id="KW-1185">Reference proteome</keyword>
<dbReference type="OrthoDB" id="8536235at2"/>
<dbReference type="GO" id="GO:0002161">
    <property type="term" value="F:aminoacyl-tRNA deacylase activity"/>
    <property type="evidence" value="ECO:0007669"/>
    <property type="project" value="InterPro"/>
</dbReference>
<proteinExistence type="predicted"/>
<organism evidence="2 3">
    <name type="scientific">Ornithinimicrobium humiphilum</name>
    <dbReference type="NCBI Taxonomy" id="125288"/>
    <lineage>
        <taxon>Bacteria</taxon>
        <taxon>Bacillati</taxon>
        <taxon>Actinomycetota</taxon>
        <taxon>Actinomycetes</taxon>
        <taxon>Micrococcales</taxon>
        <taxon>Ornithinimicrobiaceae</taxon>
        <taxon>Ornithinimicrobium</taxon>
    </lineage>
</organism>
<dbReference type="Gene3D" id="3.90.960.10">
    <property type="entry name" value="YbaK/aminoacyl-tRNA synthetase-associated domain"/>
    <property type="match status" value="1"/>
</dbReference>
<dbReference type="Proteomes" id="UP000315133">
    <property type="component" value="Unassembled WGS sequence"/>
</dbReference>
<dbReference type="Pfam" id="PF04073">
    <property type="entry name" value="tRNA_edit"/>
    <property type="match status" value="1"/>
</dbReference>
<dbReference type="SUPFAM" id="SSF55826">
    <property type="entry name" value="YbaK/ProRS associated domain"/>
    <property type="match status" value="1"/>
</dbReference>
<sequence length="154" mass="15849">MHPRNVEVQDALHRAGIDSSIVVLDSHARTAVLAAEQLGCEVAAIANSLVFLADDEPLLVMASGAARVDTDVIARAVGATAVRKADADQVRAATGQAIGGVAPTGHPAPLRTLVDEDLRAHDEVWAAGGTPDTVFPLTFDQLVALTGGTVTAVR</sequence>